<dbReference type="PANTHER" id="PTHR33121:SF79">
    <property type="entry name" value="CYCLIC DI-GMP PHOSPHODIESTERASE PDED-RELATED"/>
    <property type="match status" value="1"/>
</dbReference>
<dbReference type="NCBIfam" id="TIGR00229">
    <property type="entry name" value="sensory_box"/>
    <property type="match status" value="1"/>
</dbReference>
<dbReference type="InterPro" id="IPR029787">
    <property type="entry name" value="Nucleotide_cyclase"/>
</dbReference>
<dbReference type="InterPro" id="IPR035965">
    <property type="entry name" value="PAS-like_dom_sf"/>
</dbReference>
<evidence type="ECO:0000313" key="4">
    <source>
        <dbReference type="EMBL" id="KHA59098.1"/>
    </source>
</evidence>
<keyword evidence="4" id="KW-0808">Transferase</keyword>
<name>A0ABR4Y6J9_9VIBR</name>
<dbReference type="Gene3D" id="3.30.70.270">
    <property type="match status" value="1"/>
</dbReference>
<dbReference type="SUPFAM" id="SSF55073">
    <property type="entry name" value="Nucleotide cyclase"/>
    <property type="match status" value="1"/>
</dbReference>
<accession>A0ABR4Y6J9</accession>
<dbReference type="InterPro" id="IPR013655">
    <property type="entry name" value="PAS_fold_3"/>
</dbReference>
<dbReference type="Proteomes" id="UP000030520">
    <property type="component" value="Unassembled WGS sequence"/>
</dbReference>
<dbReference type="SMART" id="SM00052">
    <property type="entry name" value="EAL"/>
    <property type="match status" value="1"/>
</dbReference>
<feature type="domain" description="EAL" evidence="2">
    <location>
        <begin position="338"/>
        <end position="590"/>
    </location>
</feature>
<dbReference type="SUPFAM" id="SSF55785">
    <property type="entry name" value="PYP-like sensor domain (PAS domain)"/>
    <property type="match status" value="1"/>
</dbReference>
<evidence type="ECO:0000259" key="2">
    <source>
        <dbReference type="PROSITE" id="PS50883"/>
    </source>
</evidence>
<dbReference type="Pfam" id="PF08447">
    <property type="entry name" value="PAS_3"/>
    <property type="match status" value="1"/>
</dbReference>
<feature type="domain" description="GGDEF" evidence="3">
    <location>
        <begin position="196"/>
        <end position="329"/>
    </location>
</feature>
<dbReference type="InterPro" id="IPR035919">
    <property type="entry name" value="EAL_sf"/>
</dbReference>
<dbReference type="InterPro" id="IPR043128">
    <property type="entry name" value="Rev_trsase/Diguanyl_cyclase"/>
</dbReference>
<sequence>MSQTIKSIVPRPKITLVSECGVAVESVSQDLTHSLTGAELDELMDDHFKHMIDVLNDGIFYMSDTEHVCFYNPSFYQRFGIQSGHTCLETWLDLVHPMDRLMLQSKVDEHIAEDDFKMATQYRVRCTNGQYVWLEGTAITKTVNGKRFMIGCHKDISDKKLMEAFVQQTSFKDGASGLSNEHRLVMDIDNIDPLREPHSLLYIQVANIRSYLSLYGPQIMRDVLNHIIQALNHFPEDLVDFYRIRSDDFAILVKGDYSDEQLTQLGERISEKYNEAVKTFGYLYGTEISIGIYPSIPAELDAEEAIKIASRTSQFASEQKDCHISVYASKTKSRVDRHFYIERELGNAIKQGLLSIKFQPIICTKRNAIASFEALVRWKCKDMGEIFPDEFISVAEKKGLIVDLGYLVLSKACHFIQQYQATHNNSVRVNVNVSVLQLLNHSFPERVKKVADEYLIDPKHIVLELTETMILDGNKNAADQLNKLSALGFQLSLDDFGAGYSSLNSFFDFPLQQIKIDKSIAWRSFTNPATFEYLSFVIKLCQAYDVDIVIEGIENAQMAQAFTDLGASYLQGYWFSKPLSFASASHYTAI</sequence>
<dbReference type="SUPFAM" id="SSF141868">
    <property type="entry name" value="EAL domain-like"/>
    <property type="match status" value="1"/>
</dbReference>
<proteinExistence type="predicted"/>
<dbReference type="PROSITE" id="PS50112">
    <property type="entry name" value="PAS"/>
    <property type="match status" value="1"/>
</dbReference>
<evidence type="ECO:0000259" key="1">
    <source>
        <dbReference type="PROSITE" id="PS50112"/>
    </source>
</evidence>
<dbReference type="CDD" id="cd01948">
    <property type="entry name" value="EAL"/>
    <property type="match status" value="1"/>
</dbReference>
<dbReference type="PROSITE" id="PS50887">
    <property type="entry name" value="GGDEF"/>
    <property type="match status" value="1"/>
</dbReference>
<dbReference type="Pfam" id="PF00990">
    <property type="entry name" value="GGDEF"/>
    <property type="match status" value="1"/>
</dbReference>
<dbReference type="InterPro" id="IPR000160">
    <property type="entry name" value="GGDEF_dom"/>
</dbReference>
<dbReference type="GO" id="GO:0016301">
    <property type="term" value="F:kinase activity"/>
    <property type="evidence" value="ECO:0007669"/>
    <property type="project" value="UniProtKB-KW"/>
</dbReference>
<dbReference type="InterPro" id="IPR000014">
    <property type="entry name" value="PAS"/>
</dbReference>
<dbReference type="SMART" id="SM00267">
    <property type="entry name" value="GGDEF"/>
    <property type="match status" value="1"/>
</dbReference>
<comment type="caution">
    <text evidence="4">The sequence shown here is derived from an EMBL/GenBank/DDBJ whole genome shotgun (WGS) entry which is preliminary data.</text>
</comment>
<dbReference type="PANTHER" id="PTHR33121">
    <property type="entry name" value="CYCLIC DI-GMP PHOSPHODIESTERASE PDEF"/>
    <property type="match status" value="1"/>
</dbReference>
<keyword evidence="4" id="KW-0418">Kinase</keyword>
<feature type="domain" description="PAS" evidence="1">
    <location>
        <begin position="44"/>
        <end position="114"/>
    </location>
</feature>
<dbReference type="PROSITE" id="PS50883">
    <property type="entry name" value="EAL"/>
    <property type="match status" value="1"/>
</dbReference>
<dbReference type="RefSeq" id="WP_038217458.1">
    <property type="nucleotide sequence ID" value="NZ_JRWM01000033.1"/>
</dbReference>
<reference evidence="4 5" key="1">
    <citation type="submission" date="2014-10" db="EMBL/GenBank/DDBJ databases">
        <title>Genome sequencing of Vibrio variabilis T01.</title>
        <authorList>
            <person name="Chan K.-G."/>
            <person name="Mohamad N.I."/>
        </authorList>
    </citation>
    <scope>NUCLEOTIDE SEQUENCE [LARGE SCALE GENOMIC DNA]</scope>
    <source>
        <strain evidence="4 5">T01</strain>
    </source>
</reference>
<gene>
    <name evidence="4" type="ORF">NL53_18890</name>
</gene>
<evidence type="ECO:0000313" key="5">
    <source>
        <dbReference type="Proteomes" id="UP000030520"/>
    </source>
</evidence>
<organism evidence="4 5">
    <name type="scientific">Vibrio variabilis</name>
    <dbReference type="NCBI Taxonomy" id="990271"/>
    <lineage>
        <taxon>Bacteria</taxon>
        <taxon>Pseudomonadati</taxon>
        <taxon>Pseudomonadota</taxon>
        <taxon>Gammaproteobacteria</taxon>
        <taxon>Vibrionales</taxon>
        <taxon>Vibrionaceae</taxon>
        <taxon>Vibrio</taxon>
    </lineage>
</organism>
<dbReference type="CDD" id="cd00130">
    <property type="entry name" value="PAS"/>
    <property type="match status" value="1"/>
</dbReference>
<dbReference type="Gene3D" id="3.30.450.20">
    <property type="entry name" value="PAS domain"/>
    <property type="match status" value="1"/>
</dbReference>
<dbReference type="EMBL" id="JRWM01000033">
    <property type="protein sequence ID" value="KHA59098.1"/>
    <property type="molecule type" value="Genomic_DNA"/>
</dbReference>
<dbReference type="Pfam" id="PF00563">
    <property type="entry name" value="EAL"/>
    <property type="match status" value="1"/>
</dbReference>
<dbReference type="Gene3D" id="3.20.20.450">
    <property type="entry name" value="EAL domain"/>
    <property type="match status" value="1"/>
</dbReference>
<keyword evidence="5" id="KW-1185">Reference proteome</keyword>
<protein>
    <submittedName>
        <fullName evidence="4">Histidine kinase</fullName>
    </submittedName>
</protein>
<evidence type="ECO:0000259" key="3">
    <source>
        <dbReference type="PROSITE" id="PS50887"/>
    </source>
</evidence>
<dbReference type="InterPro" id="IPR050706">
    <property type="entry name" value="Cyclic-di-GMP_PDE-like"/>
</dbReference>
<dbReference type="InterPro" id="IPR001633">
    <property type="entry name" value="EAL_dom"/>
</dbReference>